<evidence type="ECO:0000256" key="2">
    <source>
        <dbReference type="ARBA" id="ARBA00022527"/>
    </source>
</evidence>
<organism evidence="8 9">
    <name type="scientific">Patiria miniata</name>
    <name type="common">Bat star</name>
    <name type="synonym">Asterina miniata</name>
    <dbReference type="NCBI Taxonomy" id="46514"/>
    <lineage>
        <taxon>Eukaryota</taxon>
        <taxon>Metazoa</taxon>
        <taxon>Echinodermata</taxon>
        <taxon>Eleutherozoa</taxon>
        <taxon>Asterozoa</taxon>
        <taxon>Asteroidea</taxon>
        <taxon>Valvatacea</taxon>
        <taxon>Valvatida</taxon>
        <taxon>Asterinidae</taxon>
        <taxon>Patiria</taxon>
    </lineage>
</organism>
<keyword evidence="4" id="KW-0547">Nucleotide-binding</keyword>
<keyword evidence="3" id="KW-0808">Transferase</keyword>
<dbReference type="InterPro" id="IPR050205">
    <property type="entry name" value="CDPK_Ser/Thr_kinases"/>
</dbReference>
<dbReference type="Pfam" id="PF00069">
    <property type="entry name" value="Pkinase"/>
    <property type="match status" value="1"/>
</dbReference>
<dbReference type="PROSITE" id="PS00108">
    <property type="entry name" value="PROTEIN_KINASE_ST"/>
    <property type="match status" value="1"/>
</dbReference>
<dbReference type="PANTHER" id="PTHR24349">
    <property type="entry name" value="SERINE/THREONINE-PROTEIN KINASE"/>
    <property type="match status" value="1"/>
</dbReference>
<dbReference type="GeneID" id="119732040"/>
<keyword evidence="6" id="KW-0067">ATP-binding</keyword>
<reference evidence="8" key="1">
    <citation type="submission" date="2022-11" db="UniProtKB">
        <authorList>
            <consortium name="EnsemblMetazoa"/>
        </authorList>
    </citation>
    <scope>IDENTIFICATION</scope>
</reference>
<dbReference type="Gene3D" id="1.10.510.10">
    <property type="entry name" value="Transferase(Phosphotransferase) domain 1"/>
    <property type="match status" value="1"/>
</dbReference>
<sequence>MEEKDSSLNEVANVLSKLKTSSIVDDYTINWNQKLGTGVNGPVWPCKKNGTNERFALKILPDKPSSRMEISLHSRCSRHPAIVTLYDVYANEVQFPGEAHPCPRILMVMELMDGGELFDRISQQKGFTEAQAVRYAKQIASSIQQCHSLNIAHRDLKPENLLLKDNSENSPVKLSDFGFAKVDDGSLATPHFTPYYVAPQVLEAQRRQRREEKGIIPTSPGPYTYDKSCDIWSIGVIIYIMLCGYPPFYPETPSRKISREMCHRIMAGQYDFPAEEWRHISDEAKDLVTKLLKVDPMERLNISELMEHSWMQENRASNVTLNSPAIMLDKNLMEEAMRVHSEQLTSMRLPDKRVVLKPVAKANNPIIRKRARSSCQSLDNRVVEGQPEPKHRKDTDAITKLRDVIAYCILPPQGGCNHEYLCELMQTAQEHNHECNTLKAALESLRWNGKAFEAPVEPSKLALALSNVVKEKNLNNSTQ</sequence>
<dbReference type="InterPro" id="IPR000719">
    <property type="entry name" value="Prot_kinase_dom"/>
</dbReference>
<dbReference type="OrthoDB" id="40902at2759"/>
<evidence type="ECO:0000256" key="5">
    <source>
        <dbReference type="ARBA" id="ARBA00022777"/>
    </source>
</evidence>
<evidence type="ECO:0000313" key="9">
    <source>
        <dbReference type="Proteomes" id="UP000887568"/>
    </source>
</evidence>
<keyword evidence="2" id="KW-0723">Serine/threonine-protein kinase</keyword>
<dbReference type="EnsemblMetazoa" id="XM_038205408.1">
    <property type="protein sequence ID" value="XP_038061336.1"/>
    <property type="gene ID" value="LOC119732040"/>
</dbReference>
<dbReference type="Proteomes" id="UP000887568">
    <property type="component" value="Unplaced"/>
</dbReference>
<dbReference type="GO" id="GO:0004674">
    <property type="term" value="F:protein serine/threonine kinase activity"/>
    <property type="evidence" value="ECO:0007669"/>
    <property type="project" value="UniProtKB-KW"/>
</dbReference>
<dbReference type="AlphaFoldDB" id="A0A914ACZ2"/>
<dbReference type="PROSITE" id="PS50011">
    <property type="entry name" value="PROTEIN_KINASE_DOM"/>
    <property type="match status" value="1"/>
</dbReference>
<evidence type="ECO:0000259" key="7">
    <source>
        <dbReference type="PROSITE" id="PS50011"/>
    </source>
</evidence>
<evidence type="ECO:0000256" key="1">
    <source>
        <dbReference type="ARBA" id="ARBA00006692"/>
    </source>
</evidence>
<dbReference type="InterPro" id="IPR008271">
    <property type="entry name" value="Ser/Thr_kinase_AS"/>
</dbReference>
<evidence type="ECO:0000313" key="8">
    <source>
        <dbReference type="EnsemblMetazoa" id="XP_038061336.1"/>
    </source>
</evidence>
<protein>
    <recommendedName>
        <fullName evidence="7">Protein kinase domain-containing protein</fullName>
    </recommendedName>
</protein>
<evidence type="ECO:0000256" key="4">
    <source>
        <dbReference type="ARBA" id="ARBA00022741"/>
    </source>
</evidence>
<keyword evidence="9" id="KW-1185">Reference proteome</keyword>
<evidence type="ECO:0000256" key="3">
    <source>
        <dbReference type="ARBA" id="ARBA00022679"/>
    </source>
</evidence>
<dbReference type="RefSeq" id="XP_038061336.1">
    <property type="nucleotide sequence ID" value="XM_038205408.1"/>
</dbReference>
<proteinExistence type="inferred from homology"/>
<dbReference type="Gene3D" id="3.30.200.20">
    <property type="entry name" value="Phosphorylase Kinase, domain 1"/>
    <property type="match status" value="1"/>
</dbReference>
<accession>A0A914ACZ2</accession>
<dbReference type="SUPFAM" id="SSF56112">
    <property type="entry name" value="Protein kinase-like (PK-like)"/>
    <property type="match status" value="1"/>
</dbReference>
<feature type="domain" description="Protein kinase" evidence="7">
    <location>
        <begin position="29"/>
        <end position="311"/>
    </location>
</feature>
<dbReference type="InterPro" id="IPR011009">
    <property type="entry name" value="Kinase-like_dom_sf"/>
</dbReference>
<comment type="similarity">
    <text evidence="1">Belongs to the protein kinase superfamily. CAMK Ser/Thr protein kinase family.</text>
</comment>
<keyword evidence="5" id="KW-0418">Kinase</keyword>
<dbReference type="OMA" id="KPYTYDK"/>
<dbReference type="SMART" id="SM00220">
    <property type="entry name" value="S_TKc"/>
    <property type="match status" value="1"/>
</dbReference>
<name>A0A914ACZ2_PATMI</name>
<dbReference type="FunFam" id="3.30.200.20:FF:000209">
    <property type="entry name" value="MAP kinase-activated protein kinase 5 isoform X1"/>
    <property type="match status" value="1"/>
</dbReference>
<evidence type="ECO:0000256" key="6">
    <source>
        <dbReference type="ARBA" id="ARBA00022840"/>
    </source>
</evidence>
<dbReference type="GO" id="GO:0005524">
    <property type="term" value="F:ATP binding"/>
    <property type="evidence" value="ECO:0007669"/>
    <property type="project" value="UniProtKB-KW"/>
</dbReference>